<dbReference type="Gene3D" id="1.10.10.10">
    <property type="entry name" value="Winged helix-like DNA-binding domain superfamily/Winged helix DNA-binding domain"/>
    <property type="match status" value="1"/>
</dbReference>
<dbReference type="PATRIC" id="fig|1127483.3.peg.3589"/>
<dbReference type="PANTHER" id="PTHR30319">
    <property type="entry name" value="PHENYLACETIC ACID REGULATOR-RELATED TRANSCRIPTIONAL REPRESSOR"/>
    <property type="match status" value="1"/>
</dbReference>
<dbReference type="Proteomes" id="UP000005808">
    <property type="component" value="Unassembled WGS sequence"/>
</dbReference>
<reference evidence="1 2" key="1">
    <citation type="journal article" date="2012" name="J. Bacteriol.">
        <title>De Novo Genome Project of Cupriavidus basilensis OR16.</title>
        <authorList>
            <person name="Cserhati M."/>
            <person name="Kriszt B."/>
            <person name="Szoboszlay S."/>
            <person name="Toth A."/>
            <person name="Szabo I."/>
            <person name="Tancsics A."/>
            <person name="Nagy I."/>
            <person name="Horvath B."/>
            <person name="Nagy I."/>
            <person name="Kukolya J."/>
        </authorList>
    </citation>
    <scope>NUCLEOTIDE SEQUENCE [LARGE SCALE GENOMIC DNA]</scope>
    <source>
        <strain evidence="1 2">OR16</strain>
    </source>
</reference>
<sequence length="266" mass="29260">MHEIEIRDPSATDLVLDLLFGHPERTLPVQALARGAEVMGIGTPSVRVALTRLQRQGRIVKTERGCYAVLPEGNPVYDEVEHWFEKESRLEHWAGDWLVVQDAAVARSREDRVAASCARAGAVRLSHTGGRHQCVRPDNLAGGAAAMRTALSRLGMAGASLLFVGREFDADAQARMAQLWDVPALQLAYRRALAQLERSRAKLARMAPDAAARETMLVGRAIIRAIVRDPLLPEAIMDPAPRRALIEATRAYQLQARGLWVELLVG</sequence>
<comment type="caution">
    <text evidence="1">The sequence shown here is derived from an EMBL/GenBank/DDBJ whole genome shotgun (WGS) entry which is preliminary data.</text>
</comment>
<dbReference type="EMBL" id="AHJE01000044">
    <property type="protein sequence ID" value="EHP41703.1"/>
    <property type="molecule type" value="Genomic_DNA"/>
</dbReference>
<dbReference type="RefSeq" id="WP_006159087.1">
    <property type="nucleotide sequence ID" value="NZ_AHJE01000044.1"/>
</dbReference>
<evidence type="ECO:0000313" key="2">
    <source>
        <dbReference type="Proteomes" id="UP000005808"/>
    </source>
</evidence>
<protein>
    <submittedName>
        <fullName evidence="1">PaaX family transcriptional regulator</fullName>
    </submittedName>
</protein>
<evidence type="ECO:0000313" key="1">
    <source>
        <dbReference type="EMBL" id="EHP41703.1"/>
    </source>
</evidence>
<dbReference type="OrthoDB" id="6380574at2"/>
<dbReference type="AlphaFoldDB" id="H1S6P2"/>
<proteinExistence type="predicted"/>
<accession>H1S6P2</accession>
<dbReference type="InterPro" id="IPR036388">
    <property type="entry name" value="WH-like_DNA-bd_sf"/>
</dbReference>
<dbReference type="PANTHER" id="PTHR30319:SF1">
    <property type="entry name" value="TRANSCRIPTIONAL REPRESSOR PAAX"/>
    <property type="match status" value="1"/>
</dbReference>
<dbReference type="GO" id="GO:0006351">
    <property type="term" value="P:DNA-templated transcription"/>
    <property type="evidence" value="ECO:0007669"/>
    <property type="project" value="TreeGrafter"/>
</dbReference>
<organism evidence="1 2">
    <name type="scientific">Cupriavidus basilensis OR16</name>
    <dbReference type="NCBI Taxonomy" id="1127483"/>
    <lineage>
        <taxon>Bacteria</taxon>
        <taxon>Pseudomonadati</taxon>
        <taxon>Pseudomonadota</taxon>
        <taxon>Betaproteobacteria</taxon>
        <taxon>Burkholderiales</taxon>
        <taxon>Burkholderiaceae</taxon>
        <taxon>Cupriavidus</taxon>
    </lineage>
</organism>
<gene>
    <name evidence="1" type="ORF">OR16_17901</name>
</gene>
<name>H1S6P2_9BURK</name>